<dbReference type="WBParaSite" id="SCUD_0001128801-mRNA-1">
    <property type="protein sequence ID" value="SCUD_0001128801-mRNA-1"/>
    <property type="gene ID" value="SCUD_0001128801"/>
</dbReference>
<proteinExistence type="predicted"/>
<dbReference type="AlphaFoldDB" id="A0A183K8F9"/>
<evidence type="ECO:0000313" key="1">
    <source>
        <dbReference type="WBParaSite" id="SCUD_0001128801-mRNA-1"/>
    </source>
</evidence>
<name>A0A183K8F9_9TREM</name>
<accession>A0A183K8F9</accession>
<protein>
    <submittedName>
        <fullName evidence="1">Secreted protein</fullName>
    </submittedName>
</protein>
<organism evidence="1">
    <name type="scientific">Schistosoma curassoni</name>
    <dbReference type="NCBI Taxonomy" id="6186"/>
    <lineage>
        <taxon>Eukaryota</taxon>
        <taxon>Metazoa</taxon>
        <taxon>Spiralia</taxon>
        <taxon>Lophotrochozoa</taxon>
        <taxon>Platyhelminthes</taxon>
        <taxon>Trematoda</taxon>
        <taxon>Digenea</taxon>
        <taxon>Strigeidida</taxon>
        <taxon>Schistosomatoidea</taxon>
        <taxon>Schistosomatidae</taxon>
        <taxon>Schistosoma</taxon>
    </lineage>
</organism>
<sequence>MRELPTLLFQALDQMASEVSTWMQRSWLQYYPAQFLQTALHGVHELAGHRKSHQPTTLYFACFPAYNFPVHGRMPQQNPCFDHSYIRRSLQRGHENFSMLASNSLTYSLDH</sequence>
<reference evidence="1" key="1">
    <citation type="submission" date="2016-06" db="UniProtKB">
        <authorList>
            <consortium name="WormBaseParasite"/>
        </authorList>
    </citation>
    <scope>IDENTIFICATION</scope>
</reference>